<dbReference type="PANTHER" id="PTHR36978:SF4">
    <property type="entry name" value="P-LOOP CONTAINING NUCLEOSIDE TRIPHOSPHATE HYDROLASE PROTEIN"/>
    <property type="match status" value="1"/>
</dbReference>
<dbReference type="InterPro" id="IPR040632">
    <property type="entry name" value="Sulfotransfer_4"/>
</dbReference>
<feature type="transmembrane region" description="Helical" evidence="1">
    <location>
        <begin position="256"/>
        <end position="276"/>
    </location>
</feature>
<evidence type="ECO:0000313" key="2">
    <source>
        <dbReference type="EMBL" id="QRD92980.1"/>
    </source>
</evidence>
<accession>A0A7U2R3A5</accession>
<dbReference type="InterPro" id="IPR027417">
    <property type="entry name" value="P-loop_NTPase"/>
</dbReference>
<sequence length="282" mass="32055">MSRQIDSLAQLANKKRMKVVIASCSSPSGTLGLLAAIRILGFSPYHMTEACFSGPVHMKILEEAVIAQHNRFSGIKRYERVDFDKWLSDYDCFIELPSYLGSQALEVYAEDPDVKFILTHRDPDKWVTSMDNTIANVVRMATSFPMNILKHFDIILKGFFRLNQVMFWAMSDGTNPGDPNNEAALRRNYVEYIKFAKNTLPKERLLLVKLEEGLGWEQICPFLDLPIPDEKYPRGNEPEKFQKLLESHLKPRVQLAVLRLGALAVTALGIIGYAGWRMSNSI</sequence>
<protein>
    <recommendedName>
        <fullName evidence="4">P-loop containing nucleoside triphosphate hydrolase protein</fullName>
    </recommendedName>
</protein>
<dbReference type="VEuPathDB" id="FungiDB:AFLA_013425"/>
<dbReference type="EMBL" id="CP044616">
    <property type="protein sequence ID" value="QRD92980.1"/>
    <property type="molecule type" value="Genomic_DNA"/>
</dbReference>
<keyword evidence="1" id="KW-0812">Transmembrane</keyword>
<dbReference type="VEuPathDB" id="FungiDB:F9C07_2076334"/>
<evidence type="ECO:0000256" key="1">
    <source>
        <dbReference type="SAM" id="Phobius"/>
    </source>
</evidence>
<evidence type="ECO:0008006" key="4">
    <source>
        <dbReference type="Google" id="ProtNLM"/>
    </source>
</evidence>
<evidence type="ECO:0000313" key="3">
    <source>
        <dbReference type="Proteomes" id="UP000596276"/>
    </source>
</evidence>
<dbReference type="AlphaFoldDB" id="A0A7U2R3A5"/>
<gene>
    <name evidence="2" type="ORF">F9C07_2076334</name>
</gene>
<name>A0A7U2R3A5_ASPFN</name>
<dbReference type="Gene3D" id="3.40.50.300">
    <property type="entry name" value="P-loop containing nucleotide triphosphate hydrolases"/>
    <property type="match status" value="1"/>
</dbReference>
<dbReference type="PANTHER" id="PTHR36978">
    <property type="entry name" value="P-LOOP CONTAINING NUCLEOTIDE TRIPHOSPHATE HYDROLASE"/>
    <property type="match status" value="1"/>
</dbReference>
<proteinExistence type="predicted"/>
<dbReference type="SUPFAM" id="SSF52540">
    <property type="entry name" value="P-loop containing nucleoside triphosphate hydrolases"/>
    <property type="match status" value="1"/>
</dbReference>
<dbReference type="Pfam" id="PF17784">
    <property type="entry name" value="Sulfotransfer_4"/>
    <property type="match status" value="1"/>
</dbReference>
<keyword evidence="1" id="KW-1133">Transmembrane helix</keyword>
<organism evidence="2 3">
    <name type="scientific">Aspergillus flavus (strain ATCC 200026 / FGSC A1120 / IAM 13836 / NRRL 3357 / JCM 12722 / SRRC 167)</name>
    <dbReference type="NCBI Taxonomy" id="332952"/>
    <lineage>
        <taxon>Eukaryota</taxon>
        <taxon>Fungi</taxon>
        <taxon>Dikarya</taxon>
        <taxon>Ascomycota</taxon>
        <taxon>Pezizomycotina</taxon>
        <taxon>Eurotiomycetes</taxon>
        <taxon>Eurotiomycetidae</taxon>
        <taxon>Eurotiales</taxon>
        <taxon>Aspergillaceae</taxon>
        <taxon>Aspergillus</taxon>
        <taxon>Aspergillus subgen. Circumdati</taxon>
    </lineage>
</organism>
<keyword evidence="1" id="KW-0472">Membrane</keyword>
<dbReference type="Proteomes" id="UP000596276">
    <property type="component" value="Chromosome 8"/>
</dbReference>
<reference evidence="3" key="1">
    <citation type="journal article" date="2021" name="G3 (Bethesda)">
        <title>Chromosome assembled and annotated genome sequence of Aspergillus flavus NRRL 3357.</title>
        <authorList>
            <person name="Skerker J.M."/>
            <person name="Pianalto K.M."/>
            <person name="Mondo S.J."/>
            <person name="Yang K."/>
            <person name="Arkin A.P."/>
            <person name="Keller N.P."/>
            <person name="Grigoriev I.V."/>
            <person name="Louise Glass N.L."/>
        </authorList>
    </citation>
    <scope>NUCLEOTIDE SEQUENCE [LARGE SCALE GENOMIC DNA]</scope>
    <source>
        <strain evidence="3">ATCC 200026 / FGSC A1120 / IAM 13836 / NRRL 3357 / JCM 12722 / SRRC 167</strain>
    </source>
</reference>
<keyword evidence="3" id="KW-1185">Reference proteome</keyword>